<dbReference type="SUPFAM" id="SSF51735">
    <property type="entry name" value="NAD(P)-binding Rossmann-fold domains"/>
    <property type="match status" value="1"/>
</dbReference>
<keyword evidence="2" id="KW-0521">NADP</keyword>
<dbReference type="GO" id="GO:0016491">
    <property type="term" value="F:oxidoreductase activity"/>
    <property type="evidence" value="ECO:0007669"/>
    <property type="project" value="UniProtKB-KW"/>
</dbReference>
<dbReference type="PANTHER" id="PTHR24321">
    <property type="entry name" value="DEHYDROGENASES, SHORT CHAIN"/>
    <property type="match status" value="1"/>
</dbReference>
<evidence type="ECO:0000256" key="3">
    <source>
        <dbReference type="ARBA" id="ARBA00023002"/>
    </source>
</evidence>
<dbReference type="Pfam" id="PF00106">
    <property type="entry name" value="adh_short"/>
    <property type="match status" value="1"/>
</dbReference>
<dbReference type="PRINTS" id="PR00081">
    <property type="entry name" value="GDHRDH"/>
</dbReference>
<dbReference type="InterPro" id="IPR020904">
    <property type="entry name" value="Sc_DH/Rdtase_CS"/>
</dbReference>
<accession>A0A9W4XI32</accession>
<comment type="similarity">
    <text evidence="1">Belongs to the short-chain dehydrogenases/reductases (SDR) family.</text>
</comment>
<keyword evidence="3" id="KW-0560">Oxidoreductase</keyword>
<name>A0A9W4XI32_9PLEO</name>
<evidence type="ECO:0000313" key="4">
    <source>
        <dbReference type="EMBL" id="CAI6287742.1"/>
    </source>
</evidence>
<sequence length="278" mass="29745">MASSTPAHNPYAVNPQPFAGKVITVTGASRGTGLALSKYLLARGAKVSMCATTAENLEKASKEIDELFPDAKSRYWTKVVDIGVPENVKSWIEETVQKFGPLDGCANVAAVEQRDIYPITTLDVEYFTKLLNVNVVGTFNCLQAQMANIKDGGAIVNCGSITSNYASQGVAAYVASKHAIIGLSKVAAFEGAPRNVRVNVLNPGCINTEMMEKPFNLPDGSTFNLSKDNIPCLLKRPLAEPWEIAASIAFLLGDESTYVTKASWAHDGGWTEGTYSSG</sequence>
<evidence type="ECO:0000256" key="1">
    <source>
        <dbReference type="ARBA" id="ARBA00006484"/>
    </source>
</evidence>
<evidence type="ECO:0008006" key="6">
    <source>
        <dbReference type="Google" id="ProtNLM"/>
    </source>
</evidence>
<dbReference type="OrthoDB" id="1669814at2759"/>
<reference evidence="4" key="1">
    <citation type="submission" date="2023-01" db="EMBL/GenBank/DDBJ databases">
        <authorList>
            <person name="Van Ghelder C."/>
            <person name="Rancurel C."/>
        </authorList>
    </citation>
    <scope>NUCLEOTIDE SEQUENCE</scope>
    <source>
        <strain evidence="4">CNCM I-4278</strain>
    </source>
</reference>
<dbReference type="Proteomes" id="UP001152607">
    <property type="component" value="Unassembled WGS sequence"/>
</dbReference>
<evidence type="ECO:0000313" key="5">
    <source>
        <dbReference type="Proteomes" id="UP001152607"/>
    </source>
</evidence>
<dbReference type="Gene3D" id="3.40.50.720">
    <property type="entry name" value="NAD(P)-binding Rossmann-like Domain"/>
    <property type="match status" value="1"/>
</dbReference>
<dbReference type="AlphaFoldDB" id="A0A9W4XI32"/>
<dbReference type="FunFam" id="3.40.50.720:FF:000084">
    <property type="entry name" value="Short-chain dehydrogenase reductase"/>
    <property type="match status" value="1"/>
</dbReference>
<protein>
    <recommendedName>
        <fullName evidence="6">NAD(P)-binding protein</fullName>
    </recommendedName>
</protein>
<dbReference type="InterPro" id="IPR036291">
    <property type="entry name" value="NAD(P)-bd_dom_sf"/>
</dbReference>
<evidence type="ECO:0000256" key="2">
    <source>
        <dbReference type="ARBA" id="ARBA00022857"/>
    </source>
</evidence>
<dbReference type="InterPro" id="IPR002347">
    <property type="entry name" value="SDR_fam"/>
</dbReference>
<organism evidence="4 5">
    <name type="scientific">Periconia digitata</name>
    <dbReference type="NCBI Taxonomy" id="1303443"/>
    <lineage>
        <taxon>Eukaryota</taxon>
        <taxon>Fungi</taxon>
        <taxon>Dikarya</taxon>
        <taxon>Ascomycota</taxon>
        <taxon>Pezizomycotina</taxon>
        <taxon>Dothideomycetes</taxon>
        <taxon>Pleosporomycetidae</taxon>
        <taxon>Pleosporales</taxon>
        <taxon>Massarineae</taxon>
        <taxon>Periconiaceae</taxon>
        <taxon>Periconia</taxon>
    </lineage>
</organism>
<dbReference type="CDD" id="cd05233">
    <property type="entry name" value="SDR_c"/>
    <property type="match status" value="1"/>
</dbReference>
<comment type="caution">
    <text evidence="4">The sequence shown here is derived from an EMBL/GenBank/DDBJ whole genome shotgun (WGS) entry which is preliminary data.</text>
</comment>
<proteinExistence type="inferred from homology"/>
<keyword evidence="5" id="KW-1185">Reference proteome</keyword>
<dbReference type="PROSITE" id="PS00061">
    <property type="entry name" value="ADH_SHORT"/>
    <property type="match status" value="1"/>
</dbReference>
<gene>
    <name evidence="4" type="ORF">PDIGIT_LOCUS2365</name>
</gene>
<dbReference type="PANTHER" id="PTHR24321:SF8">
    <property type="entry name" value="ESTRADIOL 17-BETA-DEHYDROGENASE 8-RELATED"/>
    <property type="match status" value="1"/>
</dbReference>
<dbReference type="EMBL" id="CAOQHR010000001">
    <property type="protein sequence ID" value="CAI6287742.1"/>
    <property type="molecule type" value="Genomic_DNA"/>
</dbReference>